<protein>
    <submittedName>
        <fullName evidence="1">Uncharacterized protein</fullName>
    </submittedName>
</protein>
<accession>A0A3G2UV72</accession>
<sequence length="147" mass="16351">MKGADQCPRCASRRTADIDAPSPDGFYARVIRGCYNCQTIWEPYDPADTIDPSERYASFIEPCNNCAFRPGSPEQADTEEWKATMASLKAGGQFYCHKGVPIDPQNDNGFAYPADGKDKAKMRLCRGFLNMWGANILKQMNAETSHV</sequence>
<dbReference type="RefSeq" id="WP_122129472.1">
    <property type="nucleotide sequence ID" value="NZ_CP033230.1"/>
</dbReference>
<evidence type="ECO:0000313" key="2">
    <source>
        <dbReference type="Proteomes" id="UP000280708"/>
    </source>
</evidence>
<dbReference type="EMBL" id="CP033230">
    <property type="protein sequence ID" value="AYO76461.1"/>
    <property type="molecule type" value="Genomic_DNA"/>
</dbReference>
<organism evidence="1 2">
    <name type="scientific">Sphingobium yanoikuyae</name>
    <name type="common">Sphingomonas yanoikuyae</name>
    <dbReference type="NCBI Taxonomy" id="13690"/>
    <lineage>
        <taxon>Bacteria</taxon>
        <taxon>Pseudomonadati</taxon>
        <taxon>Pseudomonadota</taxon>
        <taxon>Alphaproteobacteria</taxon>
        <taxon>Sphingomonadales</taxon>
        <taxon>Sphingomonadaceae</taxon>
        <taxon>Sphingobium</taxon>
    </lineage>
</organism>
<reference evidence="1 2" key="1">
    <citation type="submission" date="2018-10" db="EMBL/GenBank/DDBJ databases">
        <title>Characterization and genome analysis of a novel bacterium Sphingobium yanoikuyae SJTF8 capable of degrading PAHs.</title>
        <authorList>
            <person name="Yin C."/>
            <person name="Xiong W."/>
            <person name="Liang R."/>
        </authorList>
    </citation>
    <scope>NUCLEOTIDE SEQUENCE [LARGE SCALE GENOMIC DNA]</scope>
    <source>
        <strain evidence="1 2">SJTF8</strain>
    </source>
</reference>
<name>A0A3G2UV72_SPHYA</name>
<proteinExistence type="predicted"/>
<dbReference type="Proteomes" id="UP000280708">
    <property type="component" value="Chromosome"/>
</dbReference>
<evidence type="ECO:0000313" key="1">
    <source>
        <dbReference type="EMBL" id="AYO76461.1"/>
    </source>
</evidence>
<gene>
    <name evidence="1" type="ORF">EBF16_05580</name>
</gene>
<dbReference type="AlphaFoldDB" id="A0A3G2UV72"/>